<sequence length="379" mass="41690">MSEPFDDATVRILSPEGTINATAASEPYLDRIRQAPDELWQTAFRNMTLARAFDREGTNLQRQGQLALYVPAEGQEGAQVGSALAARPQDTLFPSYREHAVGLTRGLDLVNVLALLRGCTNAGWDPATTQGFRNYVLVIASQTLHATGYAMGQRFDGNVGTGDLERDEATIVYFGDGATSQGDCNEALVFAKSFATPQVFFLQNNQWAISVPVRMQSPVPLYRRAHGFGMPGVQIDGNDVMASFAVTGHYLDEARAGNGPAFIEALTYRIGPHTTSDDPTKYRQREEEAFWRARCPIARLEAYLRAQGEDAAFFDDLQVEAADFAADLRRRTLALPEPQPLDMFAHAYATPNATIDQQRAEFVEFENSFQNDTTSGGQA</sequence>
<dbReference type="InterPro" id="IPR001017">
    <property type="entry name" value="DH_E1"/>
</dbReference>
<comment type="function">
    <text evidence="4">The branched-chain alpha-keto dehydrogenase complex catalyzes the overall conversion of alpha-keto acids to acyl-CoA and CO(2). It contains multiple copies of three enzymatic components: branched-chain alpha-keto acid decarboxylase (E1), lipoamide acyltransferase (E2) and lipoamide dehydrogenase (E3).</text>
</comment>
<keyword evidence="3 4" id="KW-0786">Thiamine pyrophosphate</keyword>
<dbReference type="PANTHER" id="PTHR43380:SF1">
    <property type="entry name" value="2-OXOISOVALERATE DEHYDROGENASE SUBUNIT ALPHA, MITOCHONDRIAL"/>
    <property type="match status" value="1"/>
</dbReference>
<dbReference type="InterPro" id="IPR050771">
    <property type="entry name" value="Alpha-ketoacid_DH_E1_comp"/>
</dbReference>
<dbReference type="RefSeq" id="WP_066058116.1">
    <property type="nucleotide sequence ID" value="NZ_JBHUNF010000004.1"/>
</dbReference>
<evidence type="ECO:0000256" key="4">
    <source>
        <dbReference type="RuleBase" id="RU365014"/>
    </source>
</evidence>
<comment type="similarity">
    <text evidence="4">Belongs to the BCKDHA family.</text>
</comment>
<dbReference type="EC" id="1.2.4.4" evidence="4"/>
<dbReference type="InterPro" id="IPR029061">
    <property type="entry name" value="THDP-binding"/>
</dbReference>
<dbReference type="Gene3D" id="3.40.50.970">
    <property type="match status" value="1"/>
</dbReference>
<evidence type="ECO:0000313" key="7">
    <source>
        <dbReference type="Proteomes" id="UP001597453"/>
    </source>
</evidence>
<gene>
    <name evidence="6" type="ORF">ACFSUQ_08185</name>
</gene>
<dbReference type="CDD" id="cd02000">
    <property type="entry name" value="TPP_E1_PDC_ADC_BCADC"/>
    <property type="match status" value="1"/>
</dbReference>
<keyword evidence="7" id="KW-1185">Reference proteome</keyword>
<comment type="caution">
    <text evidence="6">The sequence shown here is derived from an EMBL/GenBank/DDBJ whole genome shotgun (WGS) entry which is preliminary data.</text>
</comment>
<comment type="cofactor">
    <cofactor evidence="1 4">
        <name>thiamine diphosphate</name>
        <dbReference type="ChEBI" id="CHEBI:58937"/>
    </cofactor>
</comment>
<evidence type="ECO:0000256" key="3">
    <source>
        <dbReference type="ARBA" id="ARBA00023052"/>
    </source>
</evidence>
<dbReference type="PANTHER" id="PTHR43380">
    <property type="entry name" value="2-OXOISOVALERATE DEHYDROGENASE SUBUNIT ALPHA, MITOCHONDRIAL"/>
    <property type="match status" value="1"/>
</dbReference>
<evidence type="ECO:0000313" key="6">
    <source>
        <dbReference type="EMBL" id="MFD2675270.1"/>
    </source>
</evidence>
<proteinExistence type="inferred from homology"/>
<evidence type="ECO:0000256" key="1">
    <source>
        <dbReference type="ARBA" id="ARBA00001964"/>
    </source>
</evidence>
<dbReference type="Pfam" id="PF00676">
    <property type="entry name" value="E1_dh"/>
    <property type="match status" value="1"/>
</dbReference>
<feature type="domain" description="Dehydrogenase E1 component" evidence="5">
    <location>
        <begin position="45"/>
        <end position="308"/>
    </location>
</feature>
<organism evidence="6 7">
    <name type="scientific">Gulosibacter bifidus</name>
    <dbReference type="NCBI Taxonomy" id="272239"/>
    <lineage>
        <taxon>Bacteria</taxon>
        <taxon>Bacillati</taxon>
        <taxon>Actinomycetota</taxon>
        <taxon>Actinomycetes</taxon>
        <taxon>Micrococcales</taxon>
        <taxon>Microbacteriaceae</taxon>
        <taxon>Gulosibacter</taxon>
    </lineage>
</organism>
<dbReference type="SUPFAM" id="SSF52518">
    <property type="entry name" value="Thiamin diphosphate-binding fold (THDP-binding)"/>
    <property type="match status" value="1"/>
</dbReference>
<accession>A0ABW5RKR7</accession>
<comment type="catalytic activity">
    <reaction evidence="4">
        <text>N(6)-[(R)-lipoyl]-L-lysyl-[protein] + 3-methyl-2-oxobutanoate + H(+) = N(6)-[(R)-S(8)-2-methylpropanoyldihydrolipoyl]-L-lysyl-[protein] + CO2</text>
        <dbReference type="Rhea" id="RHEA:13457"/>
        <dbReference type="Rhea" id="RHEA-COMP:10474"/>
        <dbReference type="Rhea" id="RHEA-COMP:10497"/>
        <dbReference type="ChEBI" id="CHEBI:11851"/>
        <dbReference type="ChEBI" id="CHEBI:15378"/>
        <dbReference type="ChEBI" id="CHEBI:16526"/>
        <dbReference type="ChEBI" id="CHEBI:83099"/>
        <dbReference type="ChEBI" id="CHEBI:83142"/>
        <dbReference type="EC" id="1.2.4.4"/>
    </reaction>
</comment>
<dbReference type="EMBL" id="JBHUNF010000004">
    <property type="protein sequence ID" value="MFD2675270.1"/>
    <property type="molecule type" value="Genomic_DNA"/>
</dbReference>
<dbReference type="Proteomes" id="UP001597453">
    <property type="component" value="Unassembled WGS sequence"/>
</dbReference>
<protein>
    <recommendedName>
        <fullName evidence="4">2-oxoisovalerate dehydrogenase subunit alpha</fullName>
        <ecNumber evidence="4">1.2.4.4</ecNumber>
    </recommendedName>
    <alternativeName>
        <fullName evidence="4">Branched-chain alpha-keto acid dehydrogenase E1 component alpha chain</fullName>
    </alternativeName>
</protein>
<name>A0ABW5RKR7_9MICO</name>
<keyword evidence="2 4" id="KW-0560">Oxidoreductase</keyword>
<evidence type="ECO:0000259" key="5">
    <source>
        <dbReference type="Pfam" id="PF00676"/>
    </source>
</evidence>
<reference evidence="7" key="1">
    <citation type="journal article" date="2019" name="Int. J. Syst. Evol. Microbiol.">
        <title>The Global Catalogue of Microorganisms (GCM) 10K type strain sequencing project: providing services to taxonomists for standard genome sequencing and annotation.</title>
        <authorList>
            <consortium name="The Broad Institute Genomics Platform"/>
            <consortium name="The Broad Institute Genome Sequencing Center for Infectious Disease"/>
            <person name="Wu L."/>
            <person name="Ma J."/>
        </authorList>
    </citation>
    <scope>NUCLEOTIDE SEQUENCE [LARGE SCALE GENOMIC DNA]</scope>
    <source>
        <strain evidence="7">TISTR 1511</strain>
    </source>
</reference>
<evidence type="ECO:0000256" key="2">
    <source>
        <dbReference type="ARBA" id="ARBA00023002"/>
    </source>
</evidence>